<comment type="caution">
    <text evidence="5">Lacks conserved residue(s) required for the propagation of feature annotation.</text>
</comment>
<protein>
    <recommendedName>
        <fullName evidence="7">Sushi domain-containing protein</fullName>
    </recommendedName>
</protein>
<dbReference type="EMBL" id="JAACNH010000957">
    <property type="protein sequence ID" value="KAG8430449.1"/>
    <property type="molecule type" value="Genomic_DNA"/>
</dbReference>
<dbReference type="Pfam" id="PF00084">
    <property type="entry name" value="Sushi"/>
    <property type="match status" value="1"/>
</dbReference>
<comment type="subcellular location">
    <subcellularLocation>
        <location evidence="1">Virion</location>
    </subcellularLocation>
</comment>
<reference evidence="8" key="1">
    <citation type="thesis" date="2020" institute="ProQuest LLC" country="789 East Eisenhower Parkway, Ann Arbor, MI, USA">
        <title>Comparative Genomics and Chromosome Evolution.</title>
        <authorList>
            <person name="Mudd A.B."/>
        </authorList>
    </citation>
    <scope>NUCLEOTIDE SEQUENCE</scope>
    <source>
        <strain evidence="8">Female2</strain>
        <tissue evidence="8">Blood</tissue>
    </source>
</reference>
<proteinExistence type="predicted"/>
<dbReference type="InterPro" id="IPR000436">
    <property type="entry name" value="Sushi_SCR_CCP_dom"/>
</dbReference>
<evidence type="ECO:0000256" key="2">
    <source>
        <dbReference type="ARBA" id="ARBA00022659"/>
    </source>
</evidence>
<sequence>MYYCEDTMQLLTSLALLTALLCGLLDFCAASDLCHINREELDTNNLSLFSFFLFQPLTVRHGSHQSFRCKVGYGIPDERLLHVTCDNGVINYPKCTKLESCGQPPVVQNGNIIQQQMDLYKHGSVVGYRCLPYHILEGKNNITCRNGTWENPPACLAPCTVSDKDMDANHIWRRSYNWWNLYGLQSRIKHGDRLSFGCVDGYGISDESLLRTACNYGVIVYPNCTKLAPTALLLFTESAPIFTYHASILHHTGPALYFHGNASRGRDRQLCP</sequence>
<dbReference type="Proteomes" id="UP000812440">
    <property type="component" value="Unassembled WGS sequence"/>
</dbReference>
<evidence type="ECO:0000313" key="9">
    <source>
        <dbReference type="Proteomes" id="UP000812440"/>
    </source>
</evidence>
<keyword evidence="9" id="KW-1185">Reference proteome</keyword>
<keyword evidence="2 5" id="KW-0768">Sushi</keyword>
<feature type="chain" id="PRO_5035922905" description="Sushi domain-containing protein" evidence="6">
    <location>
        <begin position="31"/>
        <end position="272"/>
    </location>
</feature>
<dbReference type="SMART" id="SM00032">
    <property type="entry name" value="CCP"/>
    <property type="match status" value="1"/>
</dbReference>
<dbReference type="InterPro" id="IPR051503">
    <property type="entry name" value="ComplSys_Reg/VirEntry_Med"/>
</dbReference>
<name>A0A8T2ICY8_9PIPI</name>
<feature type="disulfide bond" evidence="5">
    <location>
        <begin position="101"/>
        <end position="144"/>
    </location>
</feature>
<dbReference type="PANTHER" id="PTHR45785:SF2">
    <property type="entry name" value="COMPLEMENT FACTOR H-RELATED"/>
    <property type="match status" value="1"/>
</dbReference>
<dbReference type="AlphaFoldDB" id="A0A8T2ICY8"/>
<dbReference type="OrthoDB" id="10051774at2759"/>
<evidence type="ECO:0000256" key="4">
    <source>
        <dbReference type="ARBA" id="ARBA00023157"/>
    </source>
</evidence>
<feature type="domain" description="Sushi" evidence="7">
    <location>
        <begin position="99"/>
        <end position="157"/>
    </location>
</feature>
<dbReference type="InterPro" id="IPR035976">
    <property type="entry name" value="Sushi/SCR/CCP_sf"/>
</dbReference>
<evidence type="ECO:0000313" key="8">
    <source>
        <dbReference type="EMBL" id="KAG8430449.1"/>
    </source>
</evidence>
<dbReference type="PROSITE" id="PS50923">
    <property type="entry name" value="SUSHI"/>
    <property type="match status" value="1"/>
</dbReference>
<dbReference type="SUPFAM" id="SSF57535">
    <property type="entry name" value="Complement control module/SCR domain"/>
    <property type="match status" value="3"/>
</dbReference>
<evidence type="ECO:0000256" key="5">
    <source>
        <dbReference type="PROSITE-ProRule" id="PRU00302"/>
    </source>
</evidence>
<evidence type="ECO:0000256" key="6">
    <source>
        <dbReference type="SAM" id="SignalP"/>
    </source>
</evidence>
<dbReference type="CDD" id="cd00033">
    <property type="entry name" value="CCP"/>
    <property type="match status" value="1"/>
</dbReference>
<keyword evidence="4 5" id="KW-1015">Disulfide bond</keyword>
<keyword evidence="3 6" id="KW-0732">Signal</keyword>
<gene>
    <name evidence="8" type="ORF">GDO86_020589</name>
</gene>
<accession>A0A8T2ICY8</accession>
<comment type="caution">
    <text evidence="8">The sequence shown here is derived from an EMBL/GenBank/DDBJ whole genome shotgun (WGS) entry which is preliminary data.</text>
</comment>
<feature type="signal peptide" evidence="6">
    <location>
        <begin position="1"/>
        <end position="30"/>
    </location>
</feature>
<evidence type="ECO:0000259" key="7">
    <source>
        <dbReference type="PROSITE" id="PS50923"/>
    </source>
</evidence>
<evidence type="ECO:0000256" key="1">
    <source>
        <dbReference type="ARBA" id="ARBA00004328"/>
    </source>
</evidence>
<dbReference type="PANTHER" id="PTHR45785">
    <property type="entry name" value="COMPLEMENT FACTOR H-RELATED"/>
    <property type="match status" value="1"/>
</dbReference>
<dbReference type="Gene3D" id="2.10.70.10">
    <property type="entry name" value="Complement Module, domain 1"/>
    <property type="match status" value="3"/>
</dbReference>
<evidence type="ECO:0000256" key="3">
    <source>
        <dbReference type="ARBA" id="ARBA00022729"/>
    </source>
</evidence>
<organism evidence="8 9">
    <name type="scientific">Hymenochirus boettgeri</name>
    <name type="common">Congo dwarf clawed frog</name>
    <dbReference type="NCBI Taxonomy" id="247094"/>
    <lineage>
        <taxon>Eukaryota</taxon>
        <taxon>Metazoa</taxon>
        <taxon>Chordata</taxon>
        <taxon>Craniata</taxon>
        <taxon>Vertebrata</taxon>
        <taxon>Euteleostomi</taxon>
        <taxon>Amphibia</taxon>
        <taxon>Batrachia</taxon>
        <taxon>Anura</taxon>
        <taxon>Pipoidea</taxon>
        <taxon>Pipidae</taxon>
        <taxon>Pipinae</taxon>
        <taxon>Hymenochirus</taxon>
    </lineage>
</organism>